<dbReference type="EMBL" id="QDAG01000002">
    <property type="protein sequence ID" value="KAE8129702.1"/>
    <property type="molecule type" value="Genomic_DNA"/>
</dbReference>
<protein>
    <submittedName>
        <fullName evidence="2">Uncharacterized protein</fullName>
    </submittedName>
</protein>
<keyword evidence="3" id="KW-1185">Reference proteome</keyword>
<dbReference type="AlphaFoldDB" id="A0A5N6S0W9"/>
<proteinExistence type="predicted"/>
<dbReference type="GeneID" id="78126577"/>
<evidence type="ECO:0000256" key="1">
    <source>
        <dbReference type="SAM" id="MobiDB-lite"/>
    </source>
</evidence>
<organism evidence="2 3">
    <name type="scientific">Bifidobacterium tibiigranuli</name>
    <dbReference type="NCBI Taxonomy" id="2172043"/>
    <lineage>
        <taxon>Bacteria</taxon>
        <taxon>Bacillati</taxon>
        <taxon>Actinomycetota</taxon>
        <taxon>Actinomycetes</taxon>
        <taxon>Bifidobacteriales</taxon>
        <taxon>Bifidobacteriaceae</taxon>
        <taxon>Bifidobacterium</taxon>
    </lineage>
</organism>
<evidence type="ECO:0000313" key="2">
    <source>
        <dbReference type="EMBL" id="KAE8129702.1"/>
    </source>
</evidence>
<dbReference type="Proteomes" id="UP000325415">
    <property type="component" value="Unassembled WGS sequence"/>
</dbReference>
<dbReference type="RefSeq" id="WP_152580184.1">
    <property type="nucleotide sequence ID" value="NZ_QDAG01000002.1"/>
</dbReference>
<reference evidence="2 3" key="1">
    <citation type="submission" date="2018-04" db="EMBL/GenBank/DDBJ databases">
        <authorList>
            <person name="Eckel V.P."/>
            <person name="Vogel R.F."/>
        </authorList>
    </citation>
    <scope>NUCLEOTIDE SEQUENCE [LARGE SCALE GENOMIC DNA]</scope>
    <source>
        <strain evidence="3">TMW 2.1764</strain>
    </source>
</reference>
<feature type="region of interest" description="Disordered" evidence="1">
    <location>
        <begin position="120"/>
        <end position="140"/>
    </location>
</feature>
<gene>
    <name evidence="2" type="ORF">DDE84_02575</name>
</gene>
<accession>A0A5N6S0W9</accession>
<name>A0A5N6S0W9_9BIFI</name>
<sequence length="140" mass="15608">MTAQTITPGMPEPKEYGSFLIATSTGKPLFISHHRESESADVSWSDIEMDDCSWHALVRDECGDTIESMVTRDARIRREALTLSDGDVDAFSAAVYEHTGQWGSFMDCDLSIGLDAVAESRERESVNSEIQRKDSEKETK</sequence>
<evidence type="ECO:0000313" key="3">
    <source>
        <dbReference type="Proteomes" id="UP000325415"/>
    </source>
</evidence>
<comment type="caution">
    <text evidence="2">The sequence shown here is derived from an EMBL/GenBank/DDBJ whole genome shotgun (WGS) entry which is preliminary data.</text>
</comment>